<dbReference type="Gene3D" id="2.60.40.3710">
    <property type="match status" value="1"/>
</dbReference>
<dbReference type="InterPro" id="IPR032812">
    <property type="entry name" value="SbsA_Ig"/>
</dbReference>
<evidence type="ECO:0000259" key="2">
    <source>
        <dbReference type="PROSITE" id="PS50093"/>
    </source>
</evidence>
<dbReference type="Pfam" id="PF13205">
    <property type="entry name" value="Big_5"/>
    <property type="match status" value="1"/>
</dbReference>
<dbReference type="Proteomes" id="UP000316092">
    <property type="component" value="Unassembled WGS sequence"/>
</dbReference>
<dbReference type="PROSITE" id="PS50093">
    <property type="entry name" value="PKD"/>
    <property type="match status" value="1"/>
</dbReference>
<sequence>MSDHAADQITARSRFLARSLAHHKAGMTMNKTFRTALVPALILTAALSLTACSGGGTPATTNTAPVANFTVTPTSGPAPLIVTTANTSSDADAGETATLTYVWNWGDSTPNSTAAAPTHTYAAAGTYTVTLTAKDVKNATNTKTATITVTTTAPAAPTVLSVSPANGSVGNAAGTPIVVTFSKPMDAFVTQSAYSSPAVTGTTPLGTATFVWSPDNKTLTITPTALTTYASIAGTGPSTPNKYSFSITSAAKSDAPSGNLNLSQLDVTFSTAVKHTAVAIPSVALKTLSVDFTTQASYTCTPITLCIGDTAADHTVAAYLTFDLTTLSGLPTDQQPNSFLTAPLVAGHSSVTPGAFSNLTDSGEALQLYSVKYGDPAAVGFSWVTFLNLTAANKITGNFGPSGGPYSADVKTQLQGDWANRATQNNLSQYQVRFAKPFLSNSIKDQLQINNNPTLIVDYLANK</sequence>
<evidence type="ECO:0000256" key="1">
    <source>
        <dbReference type="ARBA" id="ARBA00022729"/>
    </source>
</evidence>
<dbReference type="CDD" id="cd00146">
    <property type="entry name" value="PKD"/>
    <property type="match status" value="1"/>
</dbReference>
<dbReference type="InterPro" id="IPR000601">
    <property type="entry name" value="PKD_dom"/>
</dbReference>
<evidence type="ECO:0000313" key="4">
    <source>
        <dbReference type="Proteomes" id="UP000316092"/>
    </source>
</evidence>
<accession>A0A553V4Y4</accession>
<dbReference type="SUPFAM" id="SSF49299">
    <property type="entry name" value="PKD domain"/>
    <property type="match status" value="1"/>
</dbReference>
<comment type="caution">
    <text evidence="3">The sequence shown here is derived from an EMBL/GenBank/DDBJ whole genome shotgun (WGS) entry which is preliminary data.</text>
</comment>
<dbReference type="InterPro" id="IPR022409">
    <property type="entry name" value="PKD/Chitinase_dom"/>
</dbReference>
<keyword evidence="4" id="KW-1185">Reference proteome</keyword>
<evidence type="ECO:0000313" key="3">
    <source>
        <dbReference type="EMBL" id="TSA87502.1"/>
    </source>
</evidence>
<reference evidence="3 4" key="1">
    <citation type="submission" date="2019-07" db="EMBL/GenBank/DDBJ databases">
        <title>Deinococcus detaillus sp. nov., isolated from humus soil in Antarctica.</title>
        <authorList>
            <person name="Zhang K."/>
        </authorList>
    </citation>
    <scope>NUCLEOTIDE SEQUENCE [LARGE SCALE GENOMIC DNA]</scope>
    <source>
        <strain evidence="3 4">H1</strain>
    </source>
</reference>
<dbReference type="InterPro" id="IPR035986">
    <property type="entry name" value="PKD_dom_sf"/>
</dbReference>
<dbReference type="SMART" id="SM00089">
    <property type="entry name" value="PKD"/>
    <property type="match status" value="1"/>
</dbReference>
<dbReference type="EMBL" id="VKDB01000002">
    <property type="protein sequence ID" value="TSA87502.1"/>
    <property type="molecule type" value="Genomic_DNA"/>
</dbReference>
<dbReference type="Pfam" id="PF18911">
    <property type="entry name" value="PKD_4"/>
    <property type="match status" value="1"/>
</dbReference>
<dbReference type="RefSeq" id="WP_143719460.1">
    <property type="nucleotide sequence ID" value="NZ_VKDB01000002.1"/>
</dbReference>
<name>A0A553V4Y4_9DEIO</name>
<dbReference type="AlphaFoldDB" id="A0A553V4Y4"/>
<protein>
    <submittedName>
        <fullName evidence="3">PKD domain-containing protein</fullName>
    </submittedName>
</protein>
<dbReference type="Gene3D" id="2.60.40.10">
    <property type="entry name" value="Immunoglobulins"/>
    <property type="match status" value="1"/>
</dbReference>
<feature type="domain" description="PKD" evidence="2">
    <location>
        <begin position="65"/>
        <end position="156"/>
    </location>
</feature>
<organism evidence="3 4">
    <name type="scientific">Deinococcus detaillensis</name>
    <dbReference type="NCBI Taxonomy" id="2592048"/>
    <lineage>
        <taxon>Bacteria</taxon>
        <taxon>Thermotogati</taxon>
        <taxon>Deinococcota</taxon>
        <taxon>Deinococci</taxon>
        <taxon>Deinococcales</taxon>
        <taxon>Deinococcaceae</taxon>
        <taxon>Deinococcus</taxon>
    </lineage>
</organism>
<keyword evidence="1" id="KW-0732">Signal</keyword>
<gene>
    <name evidence="3" type="ORF">FNU79_03205</name>
</gene>
<proteinExistence type="predicted"/>
<dbReference type="OrthoDB" id="9834694at2"/>
<dbReference type="InterPro" id="IPR013783">
    <property type="entry name" value="Ig-like_fold"/>
</dbReference>